<name>A0ABV9I1E2_9FLAO</name>
<gene>
    <name evidence="2" type="ORF">ACFO3O_16795</name>
</gene>
<dbReference type="InterPro" id="IPR043714">
    <property type="entry name" value="DUF5655"/>
</dbReference>
<organism evidence="2 3">
    <name type="scientific">Dokdonia ponticola</name>
    <dbReference type="NCBI Taxonomy" id="2041041"/>
    <lineage>
        <taxon>Bacteria</taxon>
        <taxon>Pseudomonadati</taxon>
        <taxon>Bacteroidota</taxon>
        <taxon>Flavobacteriia</taxon>
        <taxon>Flavobacteriales</taxon>
        <taxon>Flavobacteriaceae</taxon>
        <taxon>Dokdonia</taxon>
    </lineage>
</organism>
<dbReference type="RefSeq" id="WP_379980926.1">
    <property type="nucleotide sequence ID" value="NZ_JBHSFV010000011.1"/>
</dbReference>
<dbReference type="Pfam" id="PF18899">
    <property type="entry name" value="DUF5655"/>
    <property type="match status" value="1"/>
</dbReference>
<keyword evidence="3" id="KW-1185">Reference proteome</keyword>
<evidence type="ECO:0000313" key="2">
    <source>
        <dbReference type="EMBL" id="MFC4635571.1"/>
    </source>
</evidence>
<evidence type="ECO:0000259" key="1">
    <source>
        <dbReference type="Pfam" id="PF18899"/>
    </source>
</evidence>
<protein>
    <submittedName>
        <fullName evidence="2">DUF4287 domain-containing protein</fullName>
    </submittedName>
</protein>
<feature type="domain" description="DUF5655" evidence="1">
    <location>
        <begin position="74"/>
        <end position="181"/>
    </location>
</feature>
<accession>A0ABV9I1E2</accession>
<dbReference type="InterPro" id="IPR025629">
    <property type="entry name" value="DUF4287"/>
</dbReference>
<dbReference type="EMBL" id="JBHSFV010000011">
    <property type="protein sequence ID" value="MFC4635571.1"/>
    <property type="molecule type" value="Genomic_DNA"/>
</dbReference>
<dbReference type="Proteomes" id="UP001596043">
    <property type="component" value="Unassembled WGS sequence"/>
</dbReference>
<sequence length="183" mass="20601">MDKVDKALQTMISNMPEKTGKSLDQWKAILKTKSFSKHSEAVNFLKKEHQVTHGFANTIVSLSKEEDSTPTDLVEAQYKGKESLFPIYEQLLDLVKGFGEDVVITPKKTTVSIIRKRQFALIKPATKTRIDLGLKLKDVPTTERLGSSGPFGTMCTHRVQLSDSNEIDEELIAWLQQAYQMAD</sequence>
<dbReference type="Pfam" id="PF14117">
    <property type="entry name" value="DUF4287"/>
    <property type="match status" value="1"/>
</dbReference>
<evidence type="ECO:0000313" key="3">
    <source>
        <dbReference type="Proteomes" id="UP001596043"/>
    </source>
</evidence>
<comment type="caution">
    <text evidence="2">The sequence shown here is derived from an EMBL/GenBank/DDBJ whole genome shotgun (WGS) entry which is preliminary data.</text>
</comment>
<proteinExistence type="predicted"/>
<reference evidence="3" key="1">
    <citation type="journal article" date="2019" name="Int. J. Syst. Evol. Microbiol.">
        <title>The Global Catalogue of Microorganisms (GCM) 10K type strain sequencing project: providing services to taxonomists for standard genome sequencing and annotation.</title>
        <authorList>
            <consortium name="The Broad Institute Genomics Platform"/>
            <consortium name="The Broad Institute Genome Sequencing Center for Infectious Disease"/>
            <person name="Wu L."/>
            <person name="Ma J."/>
        </authorList>
    </citation>
    <scope>NUCLEOTIDE SEQUENCE [LARGE SCALE GENOMIC DNA]</scope>
    <source>
        <strain evidence="3">YJ-61-S</strain>
    </source>
</reference>